<dbReference type="Proteomes" id="UP000590740">
    <property type="component" value="Unassembled WGS sequence"/>
</dbReference>
<protein>
    <submittedName>
        <fullName evidence="1">Uncharacterized protein</fullName>
    </submittedName>
</protein>
<evidence type="ECO:0000313" key="1">
    <source>
        <dbReference type="EMBL" id="MBB5031407.1"/>
    </source>
</evidence>
<dbReference type="EMBL" id="JACHIG010000001">
    <property type="protein sequence ID" value="MBB5031407.1"/>
    <property type="molecule type" value="Genomic_DNA"/>
</dbReference>
<gene>
    <name evidence="1" type="ORF">HNQ65_000961</name>
</gene>
<organism evidence="1 2">
    <name type="scientific">Prosthecobacter vanneervenii</name>
    <dbReference type="NCBI Taxonomy" id="48466"/>
    <lineage>
        <taxon>Bacteria</taxon>
        <taxon>Pseudomonadati</taxon>
        <taxon>Verrucomicrobiota</taxon>
        <taxon>Verrucomicrobiia</taxon>
        <taxon>Verrucomicrobiales</taxon>
        <taxon>Verrucomicrobiaceae</taxon>
        <taxon>Prosthecobacter</taxon>
    </lineage>
</organism>
<sequence length="262" mass="29047">MIFENELLKGDFSSGILFLWGGKRCCLCSVEMGTVNKEHEPSTVVSKASSSSLGDAAAFIRGSLCSNGYPHGEVDDFDRFEKEWEALIQWAKESGSILAASSADDARPGGREHDVRFDDGTGLWWKYTKINSSGYTVSWKEDATPYMHNASPLEYFSRMQRQNEHFGDDVILAGLCNAAAHDWRIVTTQPGVSGKKATLLELKEAFELAEFELLPWTGIGYENSLSFRKEGIDVWDIHPANVLISPIDGLPVPFDVMITNTP</sequence>
<accession>A0A7W7Y8K9</accession>
<proteinExistence type="predicted"/>
<reference evidence="1 2" key="1">
    <citation type="submission" date="2020-08" db="EMBL/GenBank/DDBJ databases">
        <title>Genomic Encyclopedia of Type Strains, Phase IV (KMG-IV): sequencing the most valuable type-strain genomes for metagenomic binning, comparative biology and taxonomic classification.</title>
        <authorList>
            <person name="Goeker M."/>
        </authorList>
    </citation>
    <scope>NUCLEOTIDE SEQUENCE [LARGE SCALE GENOMIC DNA]</scope>
    <source>
        <strain evidence="1 2">DSM 12252</strain>
    </source>
</reference>
<keyword evidence="2" id="KW-1185">Reference proteome</keyword>
<evidence type="ECO:0000313" key="2">
    <source>
        <dbReference type="Proteomes" id="UP000590740"/>
    </source>
</evidence>
<dbReference type="RefSeq" id="WP_184338335.1">
    <property type="nucleotide sequence ID" value="NZ_JACHIG010000001.1"/>
</dbReference>
<comment type="caution">
    <text evidence="1">The sequence shown here is derived from an EMBL/GenBank/DDBJ whole genome shotgun (WGS) entry which is preliminary data.</text>
</comment>
<name>A0A7W7Y8K9_9BACT</name>
<dbReference type="AlphaFoldDB" id="A0A7W7Y8K9"/>